<keyword evidence="10" id="KW-0326">Glycosidase</keyword>
<evidence type="ECO:0000256" key="1">
    <source>
        <dbReference type="ARBA" id="ARBA00001966"/>
    </source>
</evidence>
<evidence type="ECO:0000259" key="11">
    <source>
        <dbReference type="SMART" id="SM00478"/>
    </source>
</evidence>
<evidence type="ECO:0000256" key="2">
    <source>
        <dbReference type="ARBA" id="ARBA00008343"/>
    </source>
</evidence>
<proteinExistence type="inferred from homology"/>
<dbReference type="Pfam" id="PF00633">
    <property type="entry name" value="HHH"/>
    <property type="match status" value="1"/>
</dbReference>
<keyword evidence="9" id="KW-0234">DNA repair</keyword>
<keyword evidence="3" id="KW-0004">4Fe-4S</keyword>
<keyword evidence="4" id="KW-0479">Metal-binding</keyword>
<feature type="domain" description="HhH-GPD" evidence="11">
    <location>
        <begin position="50"/>
        <end position="197"/>
    </location>
</feature>
<dbReference type="InterPro" id="IPR003265">
    <property type="entry name" value="HhH-GPD_domain"/>
</dbReference>
<evidence type="ECO:0000256" key="9">
    <source>
        <dbReference type="ARBA" id="ARBA00023204"/>
    </source>
</evidence>
<dbReference type="GO" id="GO:0003677">
    <property type="term" value="F:DNA binding"/>
    <property type="evidence" value="ECO:0007669"/>
    <property type="project" value="InterPro"/>
</dbReference>
<dbReference type="GO" id="GO:0051539">
    <property type="term" value="F:4 iron, 4 sulfur cluster binding"/>
    <property type="evidence" value="ECO:0007669"/>
    <property type="project" value="UniProtKB-KW"/>
</dbReference>
<evidence type="ECO:0000256" key="10">
    <source>
        <dbReference type="ARBA" id="ARBA00023295"/>
    </source>
</evidence>
<dbReference type="PANTHER" id="PTHR10359:SF19">
    <property type="entry name" value="DNA REPAIR GLYCOSYLASE MJ1434-RELATED"/>
    <property type="match status" value="1"/>
</dbReference>
<comment type="caution">
    <text evidence="12">The sequence shown here is derived from an EMBL/GenBank/DDBJ whole genome shotgun (WGS) entry which is preliminary data.</text>
</comment>
<evidence type="ECO:0000256" key="4">
    <source>
        <dbReference type="ARBA" id="ARBA00022723"/>
    </source>
</evidence>
<accession>A0A7V2ATX7</accession>
<keyword evidence="6" id="KW-0378">Hydrolase</keyword>
<dbReference type="AlphaFoldDB" id="A0A7V2ATX7"/>
<dbReference type="InterPro" id="IPR000445">
    <property type="entry name" value="HhH_motif"/>
</dbReference>
<keyword evidence="5" id="KW-0227">DNA damage</keyword>
<evidence type="ECO:0000256" key="3">
    <source>
        <dbReference type="ARBA" id="ARBA00022485"/>
    </source>
</evidence>
<keyword evidence="7" id="KW-0408">Iron</keyword>
<evidence type="ECO:0000256" key="5">
    <source>
        <dbReference type="ARBA" id="ARBA00022763"/>
    </source>
</evidence>
<organism evidence="12">
    <name type="scientific">Eiseniibacteriota bacterium</name>
    <dbReference type="NCBI Taxonomy" id="2212470"/>
    <lineage>
        <taxon>Bacteria</taxon>
        <taxon>Candidatus Eiseniibacteriota</taxon>
    </lineage>
</organism>
<dbReference type="CDD" id="cd00056">
    <property type="entry name" value="ENDO3c"/>
    <property type="match status" value="1"/>
</dbReference>
<evidence type="ECO:0000313" key="12">
    <source>
        <dbReference type="EMBL" id="HER43200.1"/>
    </source>
</evidence>
<keyword evidence="12" id="KW-0255">Endonuclease</keyword>
<reference evidence="12" key="1">
    <citation type="journal article" date="2020" name="mSystems">
        <title>Genome- and Community-Level Interaction Insights into Carbon Utilization and Element Cycling Functions of Hydrothermarchaeota in Hydrothermal Sediment.</title>
        <authorList>
            <person name="Zhou Z."/>
            <person name="Liu Y."/>
            <person name="Xu W."/>
            <person name="Pan J."/>
            <person name="Luo Z.H."/>
            <person name="Li M."/>
        </authorList>
    </citation>
    <scope>NUCLEOTIDE SEQUENCE [LARGE SCALE GENOMIC DNA]</scope>
    <source>
        <strain evidence="12">SpSt-1233</strain>
    </source>
</reference>
<name>A0A7V2ATX7_UNCEI</name>
<gene>
    <name evidence="12" type="ORF">ENO08_01925</name>
</gene>
<evidence type="ECO:0000256" key="6">
    <source>
        <dbReference type="ARBA" id="ARBA00022801"/>
    </source>
</evidence>
<dbReference type="Proteomes" id="UP000886069">
    <property type="component" value="Unassembled WGS sequence"/>
</dbReference>
<dbReference type="GO" id="GO:0046872">
    <property type="term" value="F:metal ion binding"/>
    <property type="evidence" value="ECO:0007669"/>
    <property type="project" value="UniProtKB-KW"/>
</dbReference>
<dbReference type="SMART" id="SM00525">
    <property type="entry name" value="FES"/>
    <property type="match status" value="1"/>
</dbReference>
<dbReference type="GO" id="GO:0006284">
    <property type="term" value="P:base-excision repair"/>
    <property type="evidence" value="ECO:0007669"/>
    <property type="project" value="InterPro"/>
</dbReference>
<protein>
    <submittedName>
        <fullName evidence="12">Endonuclease III domain-containing protein</fullName>
    </submittedName>
</protein>
<dbReference type="PIRSF" id="PIRSF001435">
    <property type="entry name" value="Nth"/>
    <property type="match status" value="1"/>
</dbReference>
<dbReference type="GO" id="GO:0004519">
    <property type="term" value="F:endonuclease activity"/>
    <property type="evidence" value="ECO:0007669"/>
    <property type="project" value="UniProtKB-KW"/>
</dbReference>
<sequence>MFVEIYQRLLSEYGPQGWWPVTPPGERTPRYTGGPRDSAQRFEVAVGALLTQNTSWRNASRAIENLNDARLLSPAGIGGAGKNALARLIRPAGYFNQKAARLETLARFFEDGSAVTRDNLLALAGVGPETADSILLYGFGKPFFVVDAYTRRIFDRLGLLDGRAPYERIRRIFEGEIPRNARLYNEYHALIVEHAKRFCRKRPLCGDCPLRDRCRAAGAGA</sequence>
<evidence type="ECO:0000256" key="8">
    <source>
        <dbReference type="ARBA" id="ARBA00023014"/>
    </source>
</evidence>
<dbReference type="Gene3D" id="1.10.340.30">
    <property type="entry name" value="Hypothetical protein, domain 2"/>
    <property type="match status" value="1"/>
</dbReference>
<comment type="similarity">
    <text evidence="2">Belongs to the Nth/MutY family.</text>
</comment>
<keyword evidence="12" id="KW-0540">Nuclease</keyword>
<comment type="cofactor">
    <cofactor evidence="1">
        <name>[4Fe-4S] cluster</name>
        <dbReference type="ChEBI" id="CHEBI:49883"/>
    </cofactor>
</comment>
<dbReference type="InterPro" id="IPR003651">
    <property type="entry name" value="Endonuclease3_FeS-loop_motif"/>
</dbReference>
<dbReference type="InterPro" id="IPR023170">
    <property type="entry name" value="HhH_base_excis_C"/>
</dbReference>
<dbReference type="SMART" id="SM00478">
    <property type="entry name" value="ENDO3c"/>
    <property type="match status" value="1"/>
</dbReference>
<dbReference type="InterPro" id="IPR011257">
    <property type="entry name" value="DNA_glycosylase"/>
</dbReference>
<dbReference type="Pfam" id="PF00730">
    <property type="entry name" value="HhH-GPD"/>
    <property type="match status" value="1"/>
</dbReference>
<dbReference type="EMBL" id="DSEC01000136">
    <property type="protein sequence ID" value="HER43200.1"/>
    <property type="molecule type" value="Genomic_DNA"/>
</dbReference>
<dbReference type="GO" id="GO:0019104">
    <property type="term" value="F:DNA N-glycosylase activity"/>
    <property type="evidence" value="ECO:0007669"/>
    <property type="project" value="UniProtKB-ARBA"/>
</dbReference>
<dbReference type="PANTHER" id="PTHR10359">
    <property type="entry name" value="A/G-SPECIFIC ADENINE GLYCOSYLASE/ENDONUCLEASE III"/>
    <property type="match status" value="1"/>
</dbReference>
<dbReference type="SUPFAM" id="SSF48150">
    <property type="entry name" value="DNA-glycosylase"/>
    <property type="match status" value="1"/>
</dbReference>
<evidence type="ECO:0000256" key="7">
    <source>
        <dbReference type="ARBA" id="ARBA00023004"/>
    </source>
</evidence>
<keyword evidence="8" id="KW-0411">Iron-sulfur</keyword>
<dbReference type="Gene3D" id="1.10.1670.10">
    <property type="entry name" value="Helix-hairpin-Helix base-excision DNA repair enzymes (C-terminal)"/>
    <property type="match status" value="1"/>
</dbReference>